<evidence type="ECO:0000313" key="3">
    <source>
        <dbReference type="Proteomes" id="UP000011058"/>
    </source>
</evidence>
<evidence type="ECO:0000313" key="2">
    <source>
        <dbReference type="EMBL" id="CCH00303.1"/>
    </source>
</evidence>
<protein>
    <submittedName>
        <fullName evidence="2">Uncharacterized protein</fullName>
    </submittedName>
</protein>
<dbReference type="AlphaFoldDB" id="I0K850"/>
<feature type="compositionally biased region" description="Polar residues" evidence="1">
    <location>
        <begin position="1"/>
        <end position="10"/>
    </location>
</feature>
<feature type="region of interest" description="Disordered" evidence="1">
    <location>
        <begin position="1"/>
        <end position="30"/>
    </location>
</feature>
<dbReference type="HOGENOM" id="CLU_1145848_0_0_10"/>
<feature type="compositionally biased region" description="Low complexity" evidence="1">
    <location>
        <begin position="12"/>
        <end position="24"/>
    </location>
</feature>
<name>I0K850_9BACT</name>
<dbReference type="KEGG" id="fae:FAES_2294"/>
<accession>I0K850</accession>
<dbReference type="Proteomes" id="UP000011058">
    <property type="component" value="Chromosome"/>
</dbReference>
<organism evidence="2 3">
    <name type="scientific">Fibrella aestuarina BUZ 2</name>
    <dbReference type="NCBI Taxonomy" id="1166018"/>
    <lineage>
        <taxon>Bacteria</taxon>
        <taxon>Pseudomonadati</taxon>
        <taxon>Bacteroidota</taxon>
        <taxon>Cytophagia</taxon>
        <taxon>Cytophagales</taxon>
        <taxon>Spirosomataceae</taxon>
        <taxon>Fibrella</taxon>
    </lineage>
</organism>
<proteinExistence type="predicted"/>
<gene>
    <name evidence="2" type="ORF">FAES_2294</name>
</gene>
<dbReference type="eggNOG" id="ENOG50315ZM">
    <property type="taxonomic scope" value="Bacteria"/>
</dbReference>
<keyword evidence="3" id="KW-1185">Reference proteome</keyword>
<reference evidence="2 3" key="1">
    <citation type="journal article" date="2012" name="J. Bacteriol.">
        <title>Genome Sequence of Fibrella aestuarina BUZ 2T, a Filamentous Marine Bacterium.</title>
        <authorList>
            <person name="Filippini M."/>
            <person name="Qi W."/>
            <person name="Blom J."/>
            <person name="Goesmann A."/>
            <person name="Smits T.H."/>
            <person name="Bagheri H.C."/>
        </authorList>
    </citation>
    <scope>NUCLEOTIDE SEQUENCE [LARGE SCALE GENOMIC DNA]</scope>
    <source>
        <strain evidence="3">BUZ 2T</strain>
    </source>
</reference>
<evidence type="ECO:0000256" key="1">
    <source>
        <dbReference type="SAM" id="MobiDB-lite"/>
    </source>
</evidence>
<sequence length="242" mass="27946">MFNPNISQKMEAQAPQRRTAQTPPRRNRDRFMTTTGKSEADYNAWASQVGRQMHINNLDRLICAQLGIYTVAHLAQLPTLLPEGVESEAQETSYLLENSVNPLELARLWQRVRIDATMYLSAETVLNEYLRPFPKDNFERWGDRNHLGDVSKSWFKKTGIELDVQLQEINEVAPIPVTMEDAIEFVKSWKPGGFVSPLQWQLTHIESRFQGLTTFRIKDYYAEHLLKMTQLVHPALTDTVPF</sequence>
<dbReference type="EMBL" id="HE796683">
    <property type="protein sequence ID" value="CCH00303.1"/>
    <property type="molecule type" value="Genomic_DNA"/>
</dbReference>